<evidence type="ECO:0000313" key="4">
    <source>
        <dbReference type="Proteomes" id="UP001501599"/>
    </source>
</evidence>
<dbReference type="Pfam" id="PF02720">
    <property type="entry name" value="DUF222"/>
    <property type="match status" value="1"/>
</dbReference>
<proteinExistence type="inferred from homology"/>
<gene>
    <name evidence="3" type="ORF">GCM10009846_14290</name>
</gene>
<keyword evidence="3" id="KW-0378">Hydrolase</keyword>
<dbReference type="CDD" id="cd00085">
    <property type="entry name" value="HNHc"/>
    <property type="match status" value="1"/>
</dbReference>
<dbReference type="InterPro" id="IPR003870">
    <property type="entry name" value="DUF222"/>
</dbReference>
<dbReference type="InterPro" id="IPR003615">
    <property type="entry name" value="HNH_nuc"/>
</dbReference>
<sequence>MAQEMARVPSGPDPAALDAIQANALSQLDAIAVGVQALEAYRLRLLAALGHLGVERARVLGGDVAMHVRSVAAEVGVRMRLSDRTVEAQLSEAMDLVDSWPTVVDAFATARIGRGHLRVIVEAGGPLATSEVDPEQRAAYAAEMIALAETTTPARVRRVARRRADAFLAEPIAVRHRRARDDRHVRVSPGDDGMAHVHAFVPAVLAAGIEHRLLAGARSKADDDPRTIDQWRADAFCELLLTGSGAATSERTDSGEAVERPGLLGAIAAVVQITIPVTTLTGAGDRPATLDGVQPVDPETARALAGGAATWERLLTDPIDGTVLEVDAYRPSAAQLRHLRARDRSCRFPGCGAQARQADVDHTIAWSDGGTTSLGNLASLCRRHHTLKHATAWTVSQPHPGELHWASPLGHAYVDRPPPSGPTFVEPEPAALPF</sequence>
<keyword evidence="3" id="KW-0540">Nuclease</keyword>
<organism evidence="3 4">
    <name type="scientific">Agrococcus versicolor</name>
    <dbReference type="NCBI Taxonomy" id="501482"/>
    <lineage>
        <taxon>Bacteria</taxon>
        <taxon>Bacillati</taxon>
        <taxon>Actinomycetota</taxon>
        <taxon>Actinomycetes</taxon>
        <taxon>Micrococcales</taxon>
        <taxon>Microbacteriaceae</taxon>
        <taxon>Agrococcus</taxon>
    </lineage>
</organism>
<dbReference type="SMART" id="SM00507">
    <property type="entry name" value="HNHc"/>
    <property type="match status" value="1"/>
</dbReference>
<dbReference type="Pfam" id="PF01844">
    <property type="entry name" value="HNH"/>
    <property type="match status" value="1"/>
</dbReference>
<comment type="caution">
    <text evidence="3">The sequence shown here is derived from an EMBL/GenBank/DDBJ whole genome shotgun (WGS) entry which is preliminary data.</text>
</comment>
<dbReference type="InterPro" id="IPR002711">
    <property type="entry name" value="HNH"/>
</dbReference>
<feature type="domain" description="HNH nuclease" evidence="2">
    <location>
        <begin position="334"/>
        <end position="386"/>
    </location>
</feature>
<evidence type="ECO:0000256" key="1">
    <source>
        <dbReference type="ARBA" id="ARBA00023450"/>
    </source>
</evidence>
<keyword evidence="3" id="KW-0255">Endonuclease</keyword>
<keyword evidence="4" id="KW-1185">Reference proteome</keyword>
<dbReference type="Gene3D" id="1.10.30.50">
    <property type="match status" value="1"/>
</dbReference>
<dbReference type="GO" id="GO:0004519">
    <property type="term" value="F:endonuclease activity"/>
    <property type="evidence" value="ECO:0007669"/>
    <property type="project" value="UniProtKB-KW"/>
</dbReference>
<evidence type="ECO:0000313" key="3">
    <source>
        <dbReference type="EMBL" id="GAA2173217.1"/>
    </source>
</evidence>
<dbReference type="EMBL" id="BAAAQT010000005">
    <property type="protein sequence ID" value="GAA2173217.1"/>
    <property type="molecule type" value="Genomic_DNA"/>
</dbReference>
<accession>A0ABN3APR1</accession>
<dbReference type="Proteomes" id="UP001501599">
    <property type="component" value="Unassembled WGS sequence"/>
</dbReference>
<name>A0ABN3APR1_9MICO</name>
<reference evidence="3 4" key="1">
    <citation type="journal article" date="2019" name="Int. J. Syst. Evol. Microbiol.">
        <title>The Global Catalogue of Microorganisms (GCM) 10K type strain sequencing project: providing services to taxonomists for standard genome sequencing and annotation.</title>
        <authorList>
            <consortium name="The Broad Institute Genomics Platform"/>
            <consortium name="The Broad Institute Genome Sequencing Center for Infectious Disease"/>
            <person name="Wu L."/>
            <person name="Ma J."/>
        </authorList>
    </citation>
    <scope>NUCLEOTIDE SEQUENCE [LARGE SCALE GENOMIC DNA]</scope>
    <source>
        <strain evidence="3 4">JCM 16026</strain>
    </source>
</reference>
<dbReference type="RefSeq" id="WP_344342156.1">
    <property type="nucleotide sequence ID" value="NZ_BAAAQT010000005.1"/>
</dbReference>
<evidence type="ECO:0000259" key="2">
    <source>
        <dbReference type="SMART" id="SM00507"/>
    </source>
</evidence>
<comment type="similarity">
    <text evidence="1">Belongs to the Rv1128c/1148c/1588c/1702c/1945/3466 family.</text>
</comment>
<protein>
    <submittedName>
        <fullName evidence="3">HNH endonuclease signature motif containing protein</fullName>
    </submittedName>
</protein>